<feature type="domain" description="C2H2-type" evidence="12">
    <location>
        <begin position="400"/>
        <end position="427"/>
    </location>
</feature>
<dbReference type="FunFam" id="3.30.160.60:FF:001818">
    <property type="entry name" value="GDNF-inducible zinc finger protein 1 isoform X1"/>
    <property type="match status" value="1"/>
</dbReference>
<dbReference type="GO" id="GO:0006357">
    <property type="term" value="P:regulation of transcription by RNA polymerase II"/>
    <property type="evidence" value="ECO:0007669"/>
    <property type="project" value="TreeGrafter"/>
</dbReference>
<feature type="domain" description="C2H2-type" evidence="12">
    <location>
        <begin position="199"/>
        <end position="226"/>
    </location>
</feature>
<organism evidence="13 14">
    <name type="scientific">Lingula anatina</name>
    <name type="common">Brachiopod</name>
    <name type="synonym">Lingula unguis</name>
    <dbReference type="NCBI Taxonomy" id="7574"/>
    <lineage>
        <taxon>Eukaryota</taxon>
        <taxon>Metazoa</taxon>
        <taxon>Spiralia</taxon>
        <taxon>Lophotrochozoa</taxon>
        <taxon>Brachiopoda</taxon>
        <taxon>Linguliformea</taxon>
        <taxon>Lingulata</taxon>
        <taxon>Lingulida</taxon>
        <taxon>Linguloidea</taxon>
        <taxon>Lingulidae</taxon>
        <taxon>Lingula</taxon>
    </lineage>
</organism>
<proteinExistence type="inferred from homology"/>
<dbReference type="InterPro" id="IPR036236">
    <property type="entry name" value="Znf_C2H2_sf"/>
</dbReference>
<dbReference type="AlphaFoldDB" id="A0A1S3IGP6"/>
<evidence type="ECO:0000256" key="3">
    <source>
        <dbReference type="ARBA" id="ARBA00022723"/>
    </source>
</evidence>
<keyword evidence="5 11" id="KW-0863">Zinc-finger</keyword>
<evidence type="ECO:0000256" key="11">
    <source>
        <dbReference type="PROSITE-ProRule" id="PRU00042"/>
    </source>
</evidence>
<evidence type="ECO:0000256" key="1">
    <source>
        <dbReference type="ARBA" id="ARBA00004123"/>
    </source>
</evidence>
<keyword evidence="9" id="KW-0804">Transcription</keyword>
<feature type="domain" description="C2H2-type" evidence="12">
    <location>
        <begin position="685"/>
        <end position="716"/>
    </location>
</feature>
<evidence type="ECO:0000256" key="2">
    <source>
        <dbReference type="ARBA" id="ARBA00006991"/>
    </source>
</evidence>
<evidence type="ECO:0000313" key="14">
    <source>
        <dbReference type="RefSeq" id="XP_013397435.2"/>
    </source>
</evidence>
<dbReference type="FunFam" id="3.30.160.60:FF:000012">
    <property type="entry name" value="RB-associated KRAB zinc finger protein-like"/>
    <property type="match status" value="1"/>
</dbReference>
<feature type="domain" description="C2H2-type" evidence="12">
    <location>
        <begin position="227"/>
        <end position="254"/>
    </location>
</feature>
<dbReference type="FunFam" id="3.30.160.60:FF:002343">
    <property type="entry name" value="Zinc finger protein 33A"/>
    <property type="match status" value="3"/>
</dbReference>
<gene>
    <name evidence="14" type="primary">LOC106164172</name>
</gene>
<dbReference type="SUPFAM" id="SSF57667">
    <property type="entry name" value="beta-beta-alpha zinc fingers"/>
    <property type="match status" value="11"/>
</dbReference>
<evidence type="ECO:0000259" key="12">
    <source>
        <dbReference type="PROSITE" id="PS50157"/>
    </source>
</evidence>
<dbReference type="PROSITE" id="PS00028">
    <property type="entry name" value="ZINC_FINGER_C2H2_1"/>
    <property type="match status" value="16"/>
</dbReference>
<feature type="domain" description="C2H2-type" evidence="12">
    <location>
        <begin position="255"/>
        <end position="282"/>
    </location>
</feature>
<evidence type="ECO:0000256" key="5">
    <source>
        <dbReference type="ARBA" id="ARBA00022771"/>
    </source>
</evidence>
<dbReference type="FunFam" id="3.30.160.60:FF:001485">
    <property type="entry name" value="Krueppel-related zinc finger protein"/>
    <property type="match status" value="1"/>
</dbReference>
<protein>
    <submittedName>
        <fullName evidence="14">Zinc finger protein 665-like</fullName>
    </submittedName>
</protein>
<dbReference type="SMART" id="SM00355">
    <property type="entry name" value="ZnF_C2H2"/>
    <property type="match status" value="19"/>
</dbReference>
<dbReference type="InterPro" id="IPR013087">
    <property type="entry name" value="Znf_C2H2_type"/>
</dbReference>
<feature type="domain" description="C2H2-type" evidence="12">
    <location>
        <begin position="887"/>
        <end position="914"/>
    </location>
</feature>
<dbReference type="GO" id="GO:0005634">
    <property type="term" value="C:nucleus"/>
    <property type="evidence" value="ECO:0007669"/>
    <property type="project" value="UniProtKB-SubCell"/>
</dbReference>
<dbReference type="KEGG" id="lak:106164172"/>
<dbReference type="FunFam" id="3.30.160.60:FF:000110">
    <property type="entry name" value="Zinc finger protein-like"/>
    <property type="match status" value="1"/>
</dbReference>
<comment type="subcellular location">
    <subcellularLocation>
        <location evidence="1">Nucleus</location>
    </subcellularLocation>
</comment>
<dbReference type="GO" id="GO:0008270">
    <property type="term" value="F:zinc ion binding"/>
    <property type="evidence" value="ECO:0007669"/>
    <property type="project" value="UniProtKB-KW"/>
</dbReference>
<evidence type="ECO:0000256" key="6">
    <source>
        <dbReference type="ARBA" id="ARBA00022833"/>
    </source>
</evidence>
<dbReference type="PROSITE" id="PS50157">
    <property type="entry name" value="ZINC_FINGER_C2H2_2"/>
    <property type="match status" value="18"/>
</dbReference>
<dbReference type="FunFam" id="3.30.160.60:FF:000688">
    <property type="entry name" value="zinc finger protein 197 isoform X1"/>
    <property type="match status" value="1"/>
</dbReference>
<evidence type="ECO:0000256" key="10">
    <source>
        <dbReference type="ARBA" id="ARBA00023242"/>
    </source>
</evidence>
<feature type="domain" description="C2H2-type" evidence="12">
    <location>
        <begin position="339"/>
        <end position="367"/>
    </location>
</feature>
<feature type="domain" description="C2H2-type" evidence="12">
    <location>
        <begin position="428"/>
        <end position="466"/>
    </location>
</feature>
<evidence type="ECO:0000256" key="4">
    <source>
        <dbReference type="ARBA" id="ARBA00022737"/>
    </source>
</evidence>
<evidence type="ECO:0000256" key="9">
    <source>
        <dbReference type="ARBA" id="ARBA00023163"/>
    </source>
</evidence>
<feature type="domain" description="C2H2-type" evidence="12">
    <location>
        <begin position="747"/>
        <end position="774"/>
    </location>
</feature>
<feature type="domain" description="C2H2-type" evidence="12">
    <location>
        <begin position="171"/>
        <end position="198"/>
    </location>
</feature>
<dbReference type="InParanoid" id="A0A1S3IGP6"/>
<evidence type="ECO:0000313" key="13">
    <source>
        <dbReference type="Proteomes" id="UP000085678"/>
    </source>
</evidence>
<feature type="domain" description="C2H2-type" evidence="12">
    <location>
        <begin position="775"/>
        <end position="802"/>
    </location>
</feature>
<dbReference type="Pfam" id="PF00096">
    <property type="entry name" value="zf-C2H2"/>
    <property type="match status" value="3"/>
</dbReference>
<dbReference type="GO" id="GO:0000978">
    <property type="term" value="F:RNA polymerase II cis-regulatory region sequence-specific DNA binding"/>
    <property type="evidence" value="ECO:0007669"/>
    <property type="project" value="TreeGrafter"/>
</dbReference>
<keyword evidence="7" id="KW-0805">Transcription regulation</keyword>
<dbReference type="FunFam" id="3.30.160.60:FF:000352">
    <property type="entry name" value="zinc finger protein 3 homolog"/>
    <property type="match status" value="1"/>
</dbReference>
<feature type="domain" description="C2H2-type" evidence="12">
    <location>
        <begin position="719"/>
        <end position="746"/>
    </location>
</feature>
<dbReference type="FunFam" id="3.30.160.60:FF:001480">
    <property type="entry name" value="Si:cabz01071911.3"/>
    <property type="match status" value="2"/>
</dbReference>
<feature type="domain" description="C2H2-type" evidence="12">
    <location>
        <begin position="283"/>
        <end position="310"/>
    </location>
</feature>
<dbReference type="FunFam" id="3.30.160.60:FF:000271">
    <property type="entry name" value="Zinc finger protein 662"/>
    <property type="match status" value="1"/>
</dbReference>
<accession>A0A1S3IGP6</accession>
<dbReference type="RefSeq" id="XP_013397435.2">
    <property type="nucleotide sequence ID" value="XM_013541981.2"/>
</dbReference>
<evidence type="ECO:0000256" key="8">
    <source>
        <dbReference type="ARBA" id="ARBA00023125"/>
    </source>
</evidence>
<dbReference type="GO" id="GO:0003700">
    <property type="term" value="F:DNA-binding transcription factor activity"/>
    <property type="evidence" value="ECO:0007669"/>
    <property type="project" value="TreeGrafter"/>
</dbReference>
<keyword evidence="4" id="KW-0677">Repeat</keyword>
<dbReference type="OrthoDB" id="7930430at2759"/>
<feature type="domain" description="C2H2-type" evidence="12">
    <location>
        <begin position="372"/>
        <end position="399"/>
    </location>
</feature>
<evidence type="ECO:0000256" key="7">
    <source>
        <dbReference type="ARBA" id="ARBA00023015"/>
    </source>
</evidence>
<sequence>MQKMQSGEQDMRNNKTLTVNVKVEPADKHFDQIAKVDTSKREAVLENGAGTLADVHLSYHMSSYQICGGNNTQQDMVKCQSCGQIYLHDGSDVSGAGTQTGEKSYKCQYCRNTLPQQHNSDKTLCEKIDFGLNESITMDTGACANQEYKKHVSTAVNKLYLKPHITNKPSYQCQYCEKIFTLKSNCVKHERIHTGERRFKCRYCDKTFVEKRSCIGHEMNHTGEKPFKCQYCEKAFTLKSNCIQHEKTHTGEKPFKCEYCSKTYTAKYSLLLHERTHTGEKPYKCQYCDKTFAQKVMCINHERTHTGEKPYKCQYCEKEFSWKDNCARHEMIHSERATYKCQYCDKTFYEKSYCVRHEKINHEGTYIEERPHKCQYCDKTFPRKNTCMVHERIHTGEKPFKCQYCVKAFNIKSTCVKHERIHTGEKPFQCQHCEKAFAVKQNCKEHEKNCGKSDRLHFEIHSSQDEFRESSPVSQEMLHECPVKLEYSDEIQWGVTMRETKDVGKYWCGGVEYQCLHKNYLTRDVSMQGSTASVQALEYMNDDEIYERIRLTGTRRAVERVVKPDGLKAAAKLLRLTTFMTLFTQEFHFRYAVSRVRFDTVSTDLLNTSDLKKNKKKLKMSSPNIVKVEPSVQYINNTPKMEEPNESQSVGETLANGAGNLEDVQLGMSIPLDNTEGAYGQEKQHKCQYCDRTFTYRRNRLQHERSCILTRTQEGPKVYKCQYCDRSFSKKFSCIGHERLHTGEKPYKCKYCDKAYTRRSTWLQHEKNHAPDKPFKCQYCEKSFGGKSHHERHELTHTGEKPYKCRFCDAGFALKSNVVQHEKIHTGEKAFKCQYCGKSFTAKYSLSIHHRLHTGEKPYKCQYCDKTFNQKYAHKVHELIHTGEKLYKCRYCKNEFAKQANCTRHEALHTDTEKEFYQCVYCEKIFFKKEDCILHQYSCNPKR</sequence>
<name>A0A1S3IGP6_LINAN</name>
<feature type="domain" description="C2H2-type" evidence="12">
    <location>
        <begin position="311"/>
        <end position="338"/>
    </location>
</feature>
<dbReference type="GeneID" id="106164172"/>
<feature type="domain" description="C2H2-type" evidence="12">
    <location>
        <begin position="803"/>
        <end position="830"/>
    </location>
</feature>
<keyword evidence="13" id="KW-1185">Reference proteome</keyword>
<dbReference type="Proteomes" id="UP000085678">
    <property type="component" value="Unplaced"/>
</dbReference>
<dbReference type="PANTHER" id="PTHR24390:SF159">
    <property type="entry name" value="GROWTH FACTOR INDEPENDENT 1 TRANSCRIPTIONAL REPRESSOR"/>
    <property type="match status" value="1"/>
</dbReference>
<keyword evidence="10" id="KW-0539">Nucleus</keyword>
<keyword evidence="8" id="KW-0238">DNA-binding</keyword>
<feature type="domain" description="C2H2-type" evidence="12">
    <location>
        <begin position="859"/>
        <end position="886"/>
    </location>
</feature>
<keyword evidence="3" id="KW-0479">Metal-binding</keyword>
<feature type="domain" description="C2H2-type" evidence="12">
    <location>
        <begin position="831"/>
        <end position="858"/>
    </location>
</feature>
<comment type="similarity">
    <text evidence="2">Belongs to the krueppel C2H2-type zinc-finger protein family.</text>
</comment>
<dbReference type="PANTHER" id="PTHR24390">
    <property type="entry name" value="ZINC FINGER PROTEIN"/>
    <property type="match status" value="1"/>
</dbReference>
<dbReference type="Gene3D" id="3.30.160.60">
    <property type="entry name" value="Classic Zinc Finger"/>
    <property type="match status" value="16"/>
</dbReference>
<keyword evidence="6" id="KW-0862">Zinc</keyword>
<reference evidence="14" key="1">
    <citation type="submission" date="2025-08" db="UniProtKB">
        <authorList>
            <consortium name="RefSeq"/>
        </authorList>
    </citation>
    <scope>IDENTIFICATION</scope>
    <source>
        <tissue evidence="14">Gonads</tissue>
    </source>
</reference>